<evidence type="ECO:0000256" key="4">
    <source>
        <dbReference type="ARBA" id="ARBA00022759"/>
    </source>
</evidence>
<dbReference type="CDD" id="cd20078">
    <property type="entry name" value="XPF_nuclease_XPF_euk"/>
    <property type="match status" value="1"/>
</dbReference>
<gene>
    <name evidence="14" type="ORF">MELIAE_LOCUS8532</name>
</gene>
<dbReference type="OrthoDB" id="361020at2759"/>
<evidence type="ECO:0000256" key="5">
    <source>
        <dbReference type="ARBA" id="ARBA00022763"/>
    </source>
</evidence>
<evidence type="ECO:0000256" key="1">
    <source>
        <dbReference type="ARBA" id="ARBA00004123"/>
    </source>
</evidence>
<dbReference type="SUPFAM" id="SSF52980">
    <property type="entry name" value="Restriction endonuclease-like"/>
    <property type="match status" value="1"/>
</dbReference>
<dbReference type="PANTHER" id="PTHR10150">
    <property type="entry name" value="DNA REPAIR ENDONUCLEASE XPF"/>
    <property type="match status" value="1"/>
</dbReference>
<evidence type="ECO:0000256" key="11">
    <source>
        <dbReference type="SAM" id="Coils"/>
    </source>
</evidence>
<keyword evidence="5" id="KW-0227">DNA damage</keyword>
<dbReference type="InterPro" id="IPR011335">
    <property type="entry name" value="Restrct_endonuc-II-like"/>
</dbReference>
<dbReference type="Pfam" id="PF02732">
    <property type="entry name" value="ERCC4"/>
    <property type="match status" value="1"/>
</dbReference>
<evidence type="ECO:0000313" key="15">
    <source>
        <dbReference type="Proteomes" id="UP001154078"/>
    </source>
</evidence>
<dbReference type="Proteomes" id="UP001154078">
    <property type="component" value="Chromosome 5"/>
</dbReference>
<feature type="compositionally biased region" description="Basic residues" evidence="12">
    <location>
        <begin position="890"/>
        <end position="907"/>
    </location>
</feature>
<dbReference type="GO" id="GO:0000110">
    <property type="term" value="C:nucleotide-excision repair factor 1 complex"/>
    <property type="evidence" value="ECO:0007669"/>
    <property type="project" value="TreeGrafter"/>
</dbReference>
<dbReference type="GO" id="GO:1901255">
    <property type="term" value="P:nucleotide-excision repair involved in interstrand cross-link repair"/>
    <property type="evidence" value="ECO:0007669"/>
    <property type="project" value="TreeGrafter"/>
</dbReference>
<comment type="subcellular location">
    <subcellularLocation>
        <location evidence="1">Nucleus</location>
    </subcellularLocation>
</comment>
<keyword evidence="11" id="KW-0175">Coiled coil</keyword>
<sequence length="907" mass="105535">MAEDNEIDQLLEKTNLEYMLEFETQIFLDVIHKDGLVICAKGLNLDLVILNVLKVYCDPGNLVIVMNANENEEKYFVEKLNNENVYVTTYDSHTTEREDNYLSGGVHFVTTRILVLDMLKKRIPIEKVTGIIVLRAHKLLESCQEAFVLRLYRQNNKTGFIKAFSNSAQSFTVGFGHVERIMRTVFVKELYIWPRFHSLVIESLKKHQPKVSEFHIPITDKMRKIQTFLLELMNLTVKELKKNNKSVELQEISVENCLTKKFHKIFQLQMDAVWHQLSSKSQQLIADLKTLRHLMITLFYADSVSFYSLLSGYRTMEYAKTSTWVWLEPAEMLFSFVNSLLFCGDKEFNAEICPKWKCLLDLVKTEIPNDIKKSKSKEHKILILCSDSRTCHQLKEILVNGPHKYLFRRALIKKVNFKSVNKKYESYDMPRIEEEPSTSKKAKLDETTDKKEDEEDDLQNSYLLTMTQTFVESNDESLNDSEVQFEPFSQMENMNLTQICESVAQTQPTILIQTFKGGDNYISLQKTLQDLKPNFVIMYNTNITAVRELEMYEAHRQQDIPLQVFFLLHNETVEEQSYLTSLRREKEAFEHLIETKSVIFYLKLSKNLPTSFLENGPFPRIKMANRDICELLQRELKSPTKNTRQGGQESAPKKQIVIVDMREFRSELPALIHKRGIDIEPLTITVGDYIITSEICVERKSLSDLIQSLNSGRLYQQCVQMFRYYTKPMLLIEFDHNKPFSWQNHYMLSADSIGNFQIQQKLILLTMHFPKLKIIWSPSPYASAQLFEELKQGREEPDIPYASSIGGEADMETIETKYNSGIYDFVQKMPGVTSKNIDILLRKVKSMEELITKTQEELKEILGNDVDAKSLYSILHEEHAPKEEIDTKKLKGKGRPKFQKFGKKPSK</sequence>
<keyword evidence="7" id="KW-0238">DNA-binding</keyword>
<dbReference type="InterPro" id="IPR006166">
    <property type="entry name" value="ERCC4_domain"/>
</dbReference>
<keyword evidence="9" id="KW-0539">Nucleus</keyword>
<dbReference type="GO" id="GO:0000724">
    <property type="term" value="P:double-strand break repair via homologous recombination"/>
    <property type="evidence" value="ECO:0007669"/>
    <property type="project" value="TreeGrafter"/>
</dbReference>
<evidence type="ECO:0000256" key="8">
    <source>
        <dbReference type="ARBA" id="ARBA00023204"/>
    </source>
</evidence>
<evidence type="ECO:0000256" key="9">
    <source>
        <dbReference type="ARBA" id="ARBA00023242"/>
    </source>
</evidence>
<dbReference type="EMBL" id="OV121136">
    <property type="protein sequence ID" value="CAH0557946.1"/>
    <property type="molecule type" value="Genomic_DNA"/>
</dbReference>
<dbReference type="PANTHER" id="PTHR10150:SF0">
    <property type="entry name" value="DNA REPAIR ENDONUCLEASE XPF"/>
    <property type="match status" value="1"/>
</dbReference>
<accession>A0A9P0B978</accession>
<keyword evidence="15" id="KW-1185">Reference proteome</keyword>
<organism evidence="14 15">
    <name type="scientific">Brassicogethes aeneus</name>
    <name type="common">Rape pollen beetle</name>
    <name type="synonym">Meligethes aeneus</name>
    <dbReference type="NCBI Taxonomy" id="1431903"/>
    <lineage>
        <taxon>Eukaryota</taxon>
        <taxon>Metazoa</taxon>
        <taxon>Ecdysozoa</taxon>
        <taxon>Arthropoda</taxon>
        <taxon>Hexapoda</taxon>
        <taxon>Insecta</taxon>
        <taxon>Pterygota</taxon>
        <taxon>Neoptera</taxon>
        <taxon>Endopterygota</taxon>
        <taxon>Coleoptera</taxon>
        <taxon>Polyphaga</taxon>
        <taxon>Cucujiformia</taxon>
        <taxon>Nitidulidae</taxon>
        <taxon>Meligethinae</taxon>
        <taxon>Brassicogethes</taxon>
    </lineage>
</organism>
<keyword evidence="3" id="KW-0540">Nuclease</keyword>
<feature type="region of interest" description="Disordered" evidence="12">
    <location>
        <begin position="431"/>
        <end position="458"/>
    </location>
</feature>
<feature type="region of interest" description="Disordered" evidence="12">
    <location>
        <begin position="883"/>
        <end position="907"/>
    </location>
</feature>
<dbReference type="GO" id="GO:0000712">
    <property type="term" value="P:resolution of meiotic recombination intermediates"/>
    <property type="evidence" value="ECO:0007669"/>
    <property type="project" value="TreeGrafter"/>
</dbReference>
<evidence type="ECO:0000256" key="6">
    <source>
        <dbReference type="ARBA" id="ARBA00022801"/>
    </source>
</evidence>
<dbReference type="InterPro" id="IPR010994">
    <property type="entry name" value="RuvA_2-like"/>
</dbReference>
<evidence type="ECO:0000256" key="3">
    <source>
        <dbReference type="ARBA" id="ARBA00022722"/>
    </source>
</evidence>
<evidence type="ECO:0000313" key="14">
    <source>
        <dbReference type="EMBL" id="CAH0557946.1"/>
    </source>
</evidence>
<dbReference type="GO" id="GO:0000014">
    <property type="term" value="F:single-stranded DNA endodeoxyribonuclease activity"/>
    <property type="evidence" value="ECO:0007669"/>
    <property type="project" value="TreeGrafter"/>
</dbReference>
<evidence type="ECO:0000256" key="12">
    <source>
        <dbReference type="SAM" id="MobiDB-lite"/>
    </source>
</evidence>
<dbReference type="InterPro" id="IPR047520">
    <property type="entry name" value="XPF_nuclease"/>
</dbReference>
<evidence type="ECO:0000256" key="10">
    <source>
        <dbReference type="ARBA" id="ARBA00072370"/>
    </source>
</evidence>
<dbReference type="AlphaFoldDB" id="A0A9P0B978"/>
<evidence type="ECO:0000256" key="2">
    <source>
        <dbReference type="ARBA" id="ARBA00010015"/>
    </source>
</evidence>
<feature type="compositionally biased region" description="Basic and acidic residues" evidence="12">
    <location>
        <begin position="431"/>
        <end position="451"/>
    </location>
</feature>
<keyword evidence="6" id="KW-0378">Hydrolase</keyword>
<keyword evidence="8" id="KW-0234">DNA repair</keyword>
<evidence type="ECO:0000256" key="7">
    <source>
        <dbReference type="ARBA" id="ARBA00023125"/>
    </source>
</evidence>
<dbReference type="GO" id="GO:0003684">
    <property type="term" value="F:damaged DNA binding"/>
    <property type="evidence" value="ECO:0007669"/>
    <property type="project" value="TreeGrafter"/>
</dbReference>
<reference evidence="14" key="1">
    <citation type="submission" date="2021-12" db="EMBL/GenBank/DDBJ databases">
        <authorList>
            <person name="King R."/>
        </authorList>
    </citation>
    <scope>NUCLEOTIDE SEQUENCE</scope>
</reference>
<dbReference type="Gene3D" id="3.40.50.10130">
    <property type="match status" value="1"/>
</dbReference>
<dbReference type="SMART" id="SM00891">
    <property type="entry name" value="ERCC4"/>
    <property type="match status" value="1"/>
</dbReference>
<dbReference type="SUPFAM" id="SSF47781">
    <property type="entry name" value="RuvA domain 2-like"/>
    <property type="match status" value="1"/>
</dbReference>
<dbReference type="FunFam" id="3.40.50.10130:FF:000002">
    <property type="entry name" value="DNA repair endonuclease XPF"/>
    <property type="match status" value="1"/>
</dbReference>
<dbReference type="GO" id="GO:0003697">
    <property type="term" value="F:single-stranded DNA binding"/>
    <property type="evidence" value="ECO:0007669"/>
    <property type="project" value="TreeGrafter"/>
</dbReference>
<feature type="domain" description="ERCC4" evidence="13">
    <location>
        <begin position="656"/>
        <end position="736"/>
    </location>
</feature>
<name>A0A9P0B978_BRAAE</name>
<protein>
    <recommendedName>
        <fullName evidence="10">DNA repair endonuclease XPF</fullName>
    </recommendedName>
</protein>
<feature type="coiled-coil region" evidence="11">
    <location>
        <begin position="837"/>
        <end position="864"/>
    </location>
</feature>
<proteinExistence type="inferred from homology"/>
<comment type="similarity">
    <text evidence="2">Belongs to the XPF family.</text>
</comment>
<evidence type="ECO:0000259" key="13">
    <source>
        <dbReference type="SMART" id="SM00891"/>
    </source>
</evidence>
<dbReference type="Gene3D" id="1.10.150.20">
    <property type="entry name" value="5' to 3' exonuclease, C-terminal subdomain"/>
    <property type="match status" value="1"/>
</dbReference>
<keyword evidence="4" id="KW-0255">Endonuclease</keyword>